<dbReference type="GeneID" id="6074511"/>
<feature type="compositionally biased region" description="Low complexity" evidence="2">
    <location>
        <begin position="696"/>
        <end position="717"/>
    </location>
</feature>
<dbReference type="RefSeq" id="XP_001879056.1">
    <property type="nucleotide sequence ID" value="XM_001879021.1"/>
</dbReference>
<dbReference type="EMBL" id="DS547097">
    <property type="protein sequence ID" value="EDR10606.1"/>
    <property type="molecule type" value="Genomic_DNA"/>
</dbReference>
<organism evidence="6">
    <name type="scientific">Laccaria bicolor (strain S238N-H82 / ATCC MYA-4686)</name>
    <name type="common">Bicoloured deceiver</name>
    <name type="synonym">Laccaria laccata var. bicolor</name>
    <dbReference type="NCBI Taxonomy" id="486041"/>
    <lineage>
        <taxon>Eukaryota</taxon>
        <taxon>Fungi</taxon>
        <taxon>Dikarya</taxon>
        <taxon>Basidiomycota</taxon>
        <taxon>Agaricomycotina</taxon>
        <taxon>Agaricomycetes</taxon>
        <taxon>Agaricomycetidae</taxon>
        <taxon>Agaricales</taxon>
        <taxon>Agaricineae</taxon>
        <taxon>Hydnangiaceae</taxon>
        <taxon>Laccaria</taxon>
    </lineage>
</organism>
<dbReference type="Pfam" id="PF24494">
    <property type="entry name" value="DUF7587"/>
    <property type="match status" value="1"/>
</dbReference>
<feature type="region of interest" description="Disordered" evidence="2">
    <location>
        <begin position="461"/>
        <end position="511"/>
    </location>
</feature>
<keyword evidence="6" id="KW-1185">Reference proteome</keyword>
<dbReference type="KEGG" id="lbc:LACBIDRAFT_293628"/>
<feature type="compositionally biased region" description="Low complexity" evidence="2">
    <location>
        <begin position="476"/>
        <end position="492"/>
    </location>
</feature>
<accession>B0D4R1</accession>
<keyword evidence="3" id="KW-1133">Transmembrane helix</keyword>
<evidence type="ECO:0000256" key="2">
    <source>
        <dbReference type="SAM" id="MobiDB-lite"/>
    </source>
</evidence>
<evidence type="ECO:0000256" key="3">
    <source>
        <dbReference type="SAM" id="Phobius"/>
    </source>
</evidence>
<dbReference type="InterPro" id="IPR056009">
    <property type="entry name" value="DUF7587"/>
</dbReference>
<keyword evidence="3" id="KW-0812">Transmembrane</keyword>
<feature type="transmembrane region" description="Helical" evidence="3">
    <location>
        <begin position="828"/>
        <end position="846"/>
    </location>
</feature>
<feature type="compositionally biased region" description="Low complexity" evidence="2">
    <location>
        <begin position="666"/>
        <end position="681"/>
    </location>
</feature>
<feature type="region of interest" description="Disordered" evidence="2">
    <location>
        <begin position="641"/>
        <end position="748"/>
    </location>
</feature>
<evidence type="ECO:0000313" key="5">
    <source>
        <dbReference type="EMBL" id="EDR10606.1"/>
    </source>
</evidence>
<feature type="compositionally biased region" description="Polar residues" evidence="2">
    <location>
        <begin position="367"/>
        <end position="379"/>
    </location>
</feature>
<keyword evidence="1" id="KW-0175">Coiled coil</keyword>
<feature type="compositionally biased region" description="Low complexity" evidence="2">
    <location>
        <begin position="593"/>
        <end position="611"/>
    </location>
</feature>
<gene>
    <name evidence="5" type="ORF">LACBIDRAFT_293628</name>
</gene>
<feature type="domain" description="DUF7587" evidence="4">
    <location>
        <begin position="33"/>
        <end position="192"/>
    </location>
</feature>
<dbReference type="AlphaFoldDB" id="B0D4R1"/>
<keyword evidence="3" id="KW-0472">Membrane</keyword>
<name>B0D4R1_LACBS</name>
<feature type="coiled-coil region" evidence="1">
    <location>
        <begin position="324"/>
        <end position="351"/>
    </location>
</feature>
<dbReference type="Proteomes" id="UP000001194">
    <property type="component" value="Unassembled WGS sequence"/>
</dbReference>
<protein>
    <submittedName>
        <fullName evidence="5">Predicted protein</fullName>
    </submittedName>
</protein>
<evidence type="ECO:0000259" key="4">
    <source>
        <dbReference type="Pfam" id="PF24494"/>
    </source>
</evidence>
<proteinExistence type="predicted"/>
<feature type="region of interest" description="Disordered" evidence="2">
    <location>
        <begin position="366"/>
        <end position="400"/>
    </location>
</feature>
<reference evidence="5 6" key="1">
    <citation type="journal article" date="2008" name="Nature">
        <title>The genome of Laccaria bicolor provides insights into mycorrhizal symbiosis.</title>
        <authorList>
            <person name="Martin F."/>
            <person name="Aerts A."/>
            <person name="Ahren D."/>
            <person name="Brun A."/>
            <person name="Danchin E.G.J."/>
            <person name="Duchaussoy F."/>
            <person name="Gibon J."/>
            <person name="Kohler A."/>
            <person name="Lindquist E."/>
            <person name="Pereda V."/>
            <person name="Salamov A."/>
            <person name="Shapiro H.J."/>
            <person name="Wuyts J."/>
            <person name="Blaudez D."/>
            <person name="Buee M."/>
            <person name="Brokstein P."/>
            <person name="Canbaeck B."/>
            <person name="Cohen D."/>
            <person name="Courty P.E."/>
            <person name="Coutinho P.M."/>
            <person name="Delaruelle C."/>
            <person name="Detter J.C."/>
            <person name="Deveau A."/>
            <person name="DiFazio S."/>
            <person name="Duplessis S."/>
            <person name="Fraissinet-Tachet L."/>
            <person name="Lucic E."/>
            <person name="Frey-Klett P."/>
            <person name="Fourrey C."/>
            <person name="Feussner I."/>
            <person name="Gay G."/>
            <person name="Grimwood J."/>
            <person name="Hoegger P.J."/>
            <person name="Jain P."/>
            <person name="Kilaru S."/>
            <person name="Labbe J."/>
            <person name="Lin Y.C."/>
            <person name="Legue V."/>
            <person name="Le Tacon F."/>
            <person name="Marmeisse R."/>
            <person name="Melayah D."/>
            <person name="Montanini B."/>
            <person name="Muratet M."/>
            <person name="Nehls U."/>
            <person name="Niculita-Hirzel H."/>
            <person name="Oudot-Le Secq M.P."/>
            <person name="Peter M."/>
            <person name="Quesneville H."/>
            <person name="Rajashekar B."/>
            <person name="Reich M."/>
            <person name="Rouhier N."/>
            <person name="Schmutz J."/>
            <person name="Yin T."/>
            <person name="Chalot M."/>
            <person name="Henrissat B."/>
            <person name="Kuees U."/>
            <person name="Lucas S."/>
            <person name="Van de Peer Y."/>
            <person name="Podila G.K."/>
            <person name="Polle A."/>
            <person name="Pukkila P.J."/>
            <person name="Richardson P.M."/>
            <person name="Rouze P."/>
            <person name="Sanders I.R."/>
            <person name="Stajich J.E."/>
            <person name="Tunlid A."/>
            <person name="Tuskan G."/>
            <person name="Grigoriev I.V."/>
        </authorList>
    </citation>
    <scope>NUCLEOTIDE SEQUENCE [LARGE SCALE GENOMIC DNA]</scope>
    <source>
        <strain evidence="6">S238N-H82 / ATCC MYA-4686</strain>
    </source>
</reference>
<dbReference type="OrthoDB" id="3359845at2759"/>
<feature type="region of interest" description="Disordered" evidence="2">
    <location>
        <begin position="585"/>
        <end position="611"/>
    </location>
</feature>
<sequence>MSSHPHDHSDGVLPLPQCGFGAEVNFKDLIQNNRFLYRVYTPKERSPFFDETDPIFVAPKFNEVYARSPLEVSNCKLPGPQGGTYADAARHMDWTTRASSVYVSTSFSFAWSIWEAMRRYHFGVKKDVEIAIIDTRAVADRAETAVELLRKSLPKERRSEYWKWYKFSQESQSVLVYGFIPANAVLASVPLLSILEKLPSYFLQSDFPIKENPLHHIAWDYAQRKPSYRQFCQDMSNRFLNRQNELRMRDATGGAVRLALAFLRPWFLELVTEHVDSAIDTLHVLAFTIAQWPSQWWVREHPELQRMIQSITLAIGEELRGKYERKARAEVLELQEIIEGLEKIIRGYERARITQTRMRVHWAAETPQPTVSETPQPVVSETPRPVVSEMPQPIVSDPYPLAKGRPAPLDFHRELPPQSPIHFETPITPPASPRHSLTIPTTAAPAHRYVGVPLAVSFQPLTPPREISQGGDEDLSSAASSPSPSRPGSPQSLTLREVSQYSPPPSPKTTNFLLEDDLQHDEVVVSGTVSRPFVGLVPVITPAVSSALDLPGVPFNVITEWPFSPKVATPLSIIVPPIVSEASTSASLKGDSPAESTSPSGASSPSVVSEVGSQTSPLEAWSLLEASPAISLMEASRAASPLEESRAASPFEESQAASPIEAFPATTSSSSLSTLSSKGLSPIAIPTSPSTDQASKHSSSSASSSLPSTPSSSSFSPHLNARALPPVGASQPPSPIHEKGKLPTSVELAPPIPMSMGLVRRRLPPFEPQIGPSTRGVVTAHDLFLPPRPAMSLITQTHHLHEALALNLDLDDEDEEELRRSPVLVETAGFIVTGFLIGAFITLFLVSTQRRTLIYLT</sequence>
<dbReference type="InParanoid" id="B0D4R1"/>
<evidence type="ECO:0000256" key="1">
    <source>
        <dbReference type="SAM" id="Coils"/>
    </source>
</evidence>
<dbReference type="HOGENOM" id="CLU_334644_0_0_1"/>
<evidence type="ECO:0000313" key="6">
    <source>
        <dbReference type="Proteomes" id="UP000001194"/>
    </source>
</evidence>